<organism evidence="2 3">
    <name type="scientific">Portunus trituberculatus</name>
    <name type="common">Swimming crab</name>
    <name type="synonym">Neptunus trituberculatus</name>
    <dbReference type="NCBI Taxonomy" id="210409"/>
    <lineage>
        <taxon>Eukaryota</taxon>
        <taxon>Metazoa</taxon>
        <taxon>Ecdysozoa</taxon>
        <taxon>Arthropoda</taxon>
        <taxon>Crustacea</taxon>
        <taxon>Multicrustacea</taxon>
        <taxon>Malacostraca</taxon>
        <taxon>Eumalacostraca</taxon>
        <taxon>Eucarida</taxon>
        <taxon>Decapoda</taxon>
        <taxon>Pleocyemata</taxon>
        <taxon>Brachyura</taxon>
        <taxon>Eubrachyura</taxon>
        <taxon>Portunoidea</taxon>
        <taxon>Portunidae</taxon>
        <taxon>Portuninae</taxon>
        <taxon>Portunus</taxon>
    </lineage>
</organism>
<evidence type="ECO:0000313" key="3">
    <source>
        <dbReference type="Proteomes" id="UP000324222"/>
    </source>
</evidence>
<comment type="caution">
    <text evidence="2">The sequence shown here is derived from an EMBL/GenBank/DDBJ whole genome shotgun (WGS) entry which is preliminary data.</text>
</comment>
<gene>
    <name evidence="2" type="ORF">E2C01_038450</name>
</gene>
<reference evidence="2 3" key="1">
    <citation type="submission" date="2019-05" db="EMBL/GenBank/DDBJ databases">
        <title>Another draft genome of Portunus trituberculatus and its Hox gene families provides insights of decapod evolution.</title>
        <authorList>
            <person name="Jeong J.-H."/>
            <person name="Song I."/>
            <person name="Kim S."/>
            <person name="Choi T."/>
            <person name="Kim D."/>
            <person name="Ryu S."/>
            <person name="Kim W."/>
        </authorList>
    </citation>
    <scope>NUCLEOTIDE SEQUENCE [LARGE SCALE GENOMIC DNA]</scope>
    <source>
        <tissue evidence="2">Muscle</tissue>
    </source>
</reference>
<proteinExistence type="predicted"/>
<sequence>MGDTLAFERLITTIIVGGTSSLRKIFNVVCGEMVSLGGLDCVSQSADTMAPNCSRRQDLGMNNERKEDFSASFSSA</sequence>
<evidence type="ECO:0000256" key="1">
    <source>
        <dbReference type="SAM" id="MobiDB-lite"/>
    </source>
</evidence>
<evidence type="ECO:0000313" key="2">
    <source>
        <dbReference type="EMBL" id="MPC44770.1"/>
    </source>
</evidence>
<dbReference type="EMBL" id="VSRR010006429">
    <property type="protein sequence ID" value="MPC44770.1"/>
    <property type="molecule type" value="Genomic_DNA"/>
</dbReference>
<feature type="region of interest" description="Disordered" evidence="1">
    <location>
        <begin position="55"/>
        <end position="76"/>
    </location>
</feature>
<name>A0A5B7FAU7_PORTR</name>
<feature type="compositionally biased region" description="Basic and acidic residues" evidence="1">
    <location>
        <begin position="55"/>
        <end position="69"/>
    </location>
</feature>
<dbReference type="AlphaFoldDB" id="A0A5B7FAU7"/>
<dbReference type="Proteomes" id="UP000324222">
    <property type="component" value="Unassembled WGS sequence"/>
</dbReference>
<accession>A0A5B7FAU7</accession>
<protein>
    <submittedName>
        <fullName evidence="2">Uncharacterized protein</fullName>
    </submittedName>
</protein>
<keyword evidence="3" id="KW-1185">Reference proteome</keyword>